<comment type="caution">
    <text evidence="1">The sequence shown here is derived from an EMBL/GenBank/DDBJ whole genome shotgun (WGS) entry which is preliminary data.</text>
</comment>
<proteinExistence type="predicted"/>
<dbReference type="RefSeq" id="WP_182492616.1">
    <property type="nucleotide sequence ID" value="NZ_JACJIS010000001.1"/>
</dbReference>
<keyword evidence="2" id="KW-1185">Reference proteome</keyword>
<name>A0ABR6DLR5_9FLAO</name>
<reference evidence="1 2" key="1">
    <citation type="submission" date="2020-08" db="EMBL/GenBank/DDBJ databases">
        <title>Genomic Encyclopedia of Type Strains, Phase IV (KMG-IV): sequencing the most valuable type-strain genomes for metagenomic binning, comparative biology and taxonomic classification.</title>
        <authorList>
            <person name="Goeker M."/>
        </authorList>
    </citation>
    <scope>NUCLEOTIDE SEQUENCE [LARGE SCALE GENOMIC DNA]</scope>
    <source>
        <strain evidence="1 2">DSM 100397</strain>
    </source>
</reference>
<accession>A0ABR6DLR5</accession>
<evidence type="ECO:0000313" key="2">
    <source>
        <dbReference type="Proteomes" id="UP000555003"/>
    </source>
</evidence>
<dbReference type="Pfam" id="PF14022">
    <property type="entry name" value="DUF4238"/>
    <property type="match status" value="1"/>
</dbReference>
<dbReference type="Proteomes" id="UP000555003">
    <property type="component" value="Unassembled WGS sequence"/>
</dbReference>
<sequence length="372" mass="42917">MNNKEGVTKIQHFVPQFFQRYFSYNNDGKTIGMFNVNNNIFQASTPIRTQSYGNFFYGKSGDLETWLSELESKSAPIFRVMWEREQLPTCESTTQLEMLHFLLVLDLRNPVRFNTLKNFEKIIQNTKSRITGNNVPTDLITVFQHLQSERGKLTSLINAVAIVPDLIDLKYKLIKNVTNTPLIISDNPLVIYNQFLEKRKWNFVSQRGYGSKGLQMFLPVNDKYILVVYDSEVYKIGNKKEKIVEVDNKESIDQLNILQFLNSTDTINFNHRASEHYIRTLFEKSKRFKKANEAFVNVHHIDDGKGGVKPFEEAIEVGVTDLKTNLCVQKINFISKSIAIKLDDSFAQHRKGVKLGDIGVFKTISINNRDIK</sequence>
<organism evidence="1 2">
    <name type="scientific">Flavobacterium gossypii</name>
    <dbReference type="NCBI Taxonomy" id="1646119"/>
    <lineage>
        <taxon>Bacteria</taxon>
        <taxon>Pseudomonadati</taxon>
        <taxon>Bacteroidota</taxon>
        <taxon>Flavobacteriia</taxon>
        <taxon>Flavobacteriales</taxon>
        <taxon>Flavobacteriaceae</taxon>
        <taxon>Flavobacterium</taxon>
    </lineage>
</organism>
<evidence type="ECO:0000313" key="1">
    <source>
        <dbReference type="EMBL" id="MBA9072613.1"/>
    </source>
</evidence>
<protein>
    <recommendedName>
        <fullName evidence="3">DUF4238 domain-containing protein</fullName>
    </recommendedName>
</protein>
<gene>
    <name evidence="1" type="ORF">GGR22_000739</name>
</gene>
<dbReference type="InterPro" id="IPR025332">
    <property type="entry name" value="DUF4238"/>
</dbReference>
<evidence type="ECO:0008006" key="3">
    <source>
        <dbReference type="Google" id="ProtNLM"/>
    </source>
</evidence>
<dbReference type="EMBL" id="JACJIS010000001">
    <property type="protein sequence ID" value="MBA9072613.1"/>
    <property type="molecule type" value="Genomic_DNA"/>
</dbReference>